<reference evidence="1 2" key="1">
    <citation type="journal article" date="2024" name="Insects">
        <title>An Improved Chromosome-Level Genome Assembly of the Firefly Pyrocoelia pectoralis.</title>
        <authorList>
            <person name="Fu X."/>
            <person name="Meyer-Rochow V.B."/>
            <person name="Ballantyne L."/>
            <person name="Zhu X."/>
        </authorList>
    </citation>
    <scope>NUCLEOTIDE SEQUENCE [LARGE SCALE GENOMIC DNA]</scope>
    <source>
        <strain evidence="1">XCY_ONT2</strain>
    </source>
</reference>
<gene>
    <name evidence="1" type="ORF">RI129_011901</name>
</gene>
<keyword evidence="2" id="KW-1185">Reference proteome</keyword>
<comment type="caution">
    <text evidence="1">The sequence shown here is derived from an EMBL/GenBank/DDBJ whole genome shotgun (WGS) entry which is preliminary data.</text>
</comment>
<name>A0AAN7V9P2_9COLE</name>
<proteinExistence type="predicted"/>
<organism evidence="1 2">
    <name type="scientific">Pyrocoelia pectoralis</name>
    <dbReference type="NCBI Taxonomy" id="417401"/>
    <lineage>
        <taxon>Eukaryota</taxon>
        <taxon>Metazoa</taxon>
        <taxon>Ecdysozoa</taxon>
        <taxon>Arthropoda</taxon>
        <taxon>Hexapoda</taxon>
        <taxon>Insecta</taxon>
        <taxon>Pterygota</taxon>
        <taxon>Neoptera</taxon>
        <taxon>Endopterygota</taxon>
        <taxon>Coleoptera</taxon>
        <taxon>Polyphaga</taxon>
        <taxon>Elateriformia</taxon>
        <taxon>Elateroidea</taxon>
        <taxon>Lampyridae</taxon>
        <taxon>Lampyrinae</taxon>
        <taxon>Pyrocoelia</taxon>
    </lineage>
</organism>
<evidence type="ECO:0000313" key="2">
    <source>
        <dbReference type="Proteomes" id="UP001329430"/>
    </source>
</evidence>
<dbReference type="Proteomes" id="UP001329430">
    <property type="component" value="Chromosome 9"/>
</dbReference>
<evidence type="ECO:0000313" key="1">
    <source>
        <dbReference type="EMBL" id="KAK5639409.1"/>
    </source>
</evidence>
<accession>A0AAN7V9P2</accession>
<protein>
    <submittedName>
        <fullName evidence="1">Uncharacterized protein</fullName>
    </submittedName>
</protein>
<sequence length="53" mass="6208">MLTGYGDCLGIRSRTTSLHHTWKWLHQTITLHEYIISLTTSYKNASSQTTYYQ</sequence>
<dbReference type="AlphaFoldDB" id="A0AAN7V9P2"/>
<dbReference type="EMBL" id="JAVRBK010000009">
    <property type="protein sequence ID" value="KAK5639409.1"/>
    <property type="molecule type" value="Genomic_DNA"/>
</dbReference>